<dbReference type="RefSeq" id="WP_182541155.1">
    <property type="nucleotide sequence ID" value="NZ_JACGXA010000001.1"/>
</dbReference>
<evidence type="ECO:0000313" key="3">
    <source>
        <dbReference type="Proteomes" id="UP000580910"/>
    </source>
</evidence>
<evidence type="ECO:0008006" key="4">
    <source>
        <dbReference type="Google" id="ProtNLM"/>
    </source>
</evidence>
<sequence length="145" mass="15661">MKSAARRIVLETLGWILVVAGIAALVLPGPGLLMVFAGLALLSQQYDWAERRVEPVKERALKAAAEGVETVPRIVMSVVFALLLVAAGVLWIWGPAAPGWWPVDESWWLLGGWGTGATQVASGLIALAMIVYSVRRFRIRGDSPD</sequence>
<feature type="transmembrane region" description="Helical" evidence="1">
    <location>
        <begin position="106"/>
        <end position="132"/>
    </location>
</feature>
<evidence type="ECO:0000313" key="2">
    <source>
        <dbReference type="EMBL" id="MBA8805416.1"/>
    </source>
</evidence>
<proteinExistence type="predicted"/>
<dbReference type="InterPro" id="IPR019099">
    <property type="entry name" value="Uncharacterised_PGPGW_TM"/>
</dbReference>
<dbReference type="EMBL" id="JACGXA010000001">
    <property type="protein sequence ID" value="MBA8805416.1"/>
    <property type="molecule type" value="Genomic_DNA"/>
</dbReference>
<evidence type="ECO:0000256" key="1">
    <source>
        <dbReference type="SAM" id="Phobius"/>
    </source>
</evidence>
<keyword evidence="1" id="KW-1133">Transmembrane helix</keyword>
<keyword evidence="1" id="KW-0812">Transmembrane</keyword>
<dbReference type="Pfam" id="PF09656">
    <property type="entry name" value="PGPGW"/>
    <property type="match status" value="1"/>
</dbReference>
<organism evidence="2 3">
    <name type="scientific">Nocardioides ginsengisegetis</name>
    <dbReference type="NCBI Taxonomy" id="661491"/>
    <lineage>
        <taxon>Bacteria</taxon>
        <taxon>Bacillati</taxon>
        <taxon>Actinomycetota</taxon>
        <taxon>Actinomycetes</taxon>
        <taxon>Propionibacteriales</taxon>
        <taxon>Nocardioidaceae</taxon>
        <taxon>Nocardioides</taxon>
    </lineage>
</organism>
<name>A0A7W3J350_9ACTN</name>
<feature type="transmembrane region" description="Helical" evidence="1">
    <location>
        <begin position="74"/>
        <end position="94"/>
    </location>
</feature>
<dbReference type="AlphaFoldDB" id="A0A7W3J350"/>
<reference evidence="2 3" key="1">
    <citation type="submission" date="2020-07" db="EMBL/GenBank/DDBJ databases">
        <title>Sequencing the genomes of 1000 actinobacteria strains.</title>
        <authorList>
            <person name="Klenk H.-P."/>
        </authorList>
    </citation>
    <scope>NUCLEOTIDE SEQUENCE [LARGE SCALE GENOMIC DNA]</scope>
    <source>
        <strain evidence="2 3">DSM 21349</strain>
    </source>
</reference>
<gene>
    <name evidence="2" type="ORF">FB382_003707</name>
</gene>
<comment type="caution">
    <text evidence="2">The sequence shown here is derived from an EMBL/GenBank/DDBJ whole genome shotgun (WGS) entry which is preliminary data.</text>
</comment>
<keyword evidence="3" id="KW-1185">Reference proteome</keyword>
<protein>
    <recommendedName>
        <fullName evidence="4">Transmembrane protein (PGPGW)</fullName>
    </recommendedName>
</protein>
<keyword evidence="1" id="KW-0472">Membrane</keyword>
<dbReference type="Proteomes" id="UP000580910">
    <property type="component" value="Unassembled WGS sequence"/>
</dbReference>
<accession>A0A7W3J350</accession>
<feature type="transmembrane region" description="Helical" evidence="1">
    <location>
        <begin position="12"/>
        <end position="42"/>
    </location>
</feature>